<evidence type="ECO:0000313" key="1">
    <source>
        <dbReference type="EMBL" id="MPC67306.1"/>
    </source>
</evidence>
<name>A0A5B7HBD7_PORTR</name>
<protein>
    <submittedName>
        <fullName evidence="1">Uncharacterized protein</fullName>
    </submittedName>
</protein>
<accession>A0A5B7HBD7</accession>
<keyword evidence="2" id="KW-1185">Reference proteome</keyword>
<comment type="caution">
    <text evidence="1">The sequence shown here is derived from an EMBL/GenBank/DDBJ whole genome shotgun (WGS) entry which is preliminary data.</text>
</comment>
<dbReference type="AlphaFoldDB" id="A0A5B7HBD7"/>
<reference evidence="1 2" key="1">
    <citation type="submission" date="2019-05" db="EMBL/GenBank/DDBJ databases">
        <title>Another draft genome of Portunus trituberculatus and its Hox gene families provides insights of decapod evolution.</title>
        <authorList>
            <person name="Jeong J.-H."/>
            <person name="Song I."/>
            <person name="Kim S."/>
            <person name="Choi T."/>
            <person name="Kim D."/>
            <person name="Ryu S."/>
            <person name="Kim W."/>
        </authorList>
    </citation>
    <scope>NUCLEOTIDE SEQUENCE [LARGE SCALE GENOMIC DNA]</scope>
    <source>
        <tissue evidence="1">Muscle</tissue>
    </source>
</reference>
<organism evidence="1 2">
    <name type="scientific">Portunus trituberculatus</name>
    <name type="common">Swimming crab</name>
    <name type="synonym">Neptunus trituberculatus</name>
    <dbReference type="NCBI Taxonomy" id="210409"/>
    <lineage>
        <taxon>Eukaryota</taxon>
        <taxon>Metazoa</taxon>
        <taxon>Ecdysozoa</taxon>
        <taxon>Arthropoda</taxon>
        <taxon>Crustacea</taxon>
        <taxon>Multicrustacea</taxon>
        <taxon>Malacostraca</taxon>
        <taxon>Eumalacostraca</taxon>
        <taxon>Eucarida</taxon>
        <taxon>Decapoda</taxon>
        <taxon>Pleocyemata</taxon>
        <taxon>Brachyura</taxon>
        <taxon>Eubrachyura</taxon>
        <taxon>Portunoidea</taxon>
        <taxon>Portunidae</taxon>
        <taxon>Portuninae</taxon>
        <taxon>Portunus</taxon>
    </lineage>
</organism>
<proteinExistence type="predicted"/>
<gene>
    <name evidence="1" type="ORF">E2C01_061480</name>
</gene>
<sequence>MVGWVGGGSGDDYCCGENLLAGVAYRGRWCRPLTTIIIILSLPPPEASPIVTTTTIPFKPGNKPTSTITIAVTTISTRPLFPTLTVGVRRKNLRDNRAICECHRSVHFSITYSCCTISAPPKAARRRGFTQDLQEKK</sequence>
<dbReference type="EMBL" id="VSRR010026061">
    <property type="protein sequence ID" value="MPC67306.1"/>
    <property type="molecule type" value="Genomic_DNA"/>
</dbReference>
<evidence type="ECO:0000313" key="2">
    <source>
        <dbReference type="Proteomes" id="UP000324222"/>
    </source>
</evidence>
<dbReference type="Proteomes" id="UP000324222">
    <property type="component" value="Unassembled WGS sequence"/>
</dbReference>